<dbReference type="InterPro" id="IPR029063">
    <property type="entry name" value="SAM-dependent_MTases_sf"/>
</dbReference>
<organism evidence="1 2">
    <name type="scientific">Candidatus Uhrbacteria bacterium RIFOXYC2_FULL_47_19</name>
    <dbReference type="NCBI Taxonomy" id="1802424"/>
    <lineage>
        <taxon>Bacteria</taxon>
        <taxon>Candidatus Uhriibacteriota</taxon>
    </lineage>
</organism>
<sequence length="298" mass="33175">MRTVLILLVVCLEIHGELDFTRGIRNRYRFMNDNKKIKAQFEYENACRKRILDSAPGAERSAAFSAAYNGLVAGITNGQFAESDADDVTKASQKFSLVYRFLNSESRVAEFGPGDGDLAVLVANRVTSVALVDVLESWPYKLPKKCRYSHGDGVHLPGDVGPLDLVIGSHVLEHLHPETVPDHLLSVRNALSPHGRYIIFTPNRFAGPHDISAGLSDEASGLHLKEYEVRDMYKLLKDAGFRRSVWYAGGRGMYLRIPFCLIACTELLLSVLPRHVSRRLVNFFPIRALLGIIVVGKV</sequence>
<dbReference type="AlphaFoldDB" id="A0A1F7WFE0"/>
<gene>
    <name evidence="1" type="ORF">A2480_02935</name>
</gene>
<accession>A0A1F7WFE0</accession>
<dbReference type="CDD" id="cd02440">
    <property type="entry name" value="AdoMet_MTases"/>
    <property type="match status" value="1"/>
</dbReference>
<dbReference type="STRING" id="1802424.A2480_02935"/>
<dbReference type="Proteomes" id="UP000176988">
    <property type="component" value="Unassembled WGS sequence"/>
</dbReference>
<proteinExistence type="predicted"/>
<protein>
    <recommendedName>
        <fullName evidence="3">Methyltransferase type 11 domain-containing protein</fullName>
    </recommendedName>
</protein>
<dbReference type="EMBL" id="MGFG01000017">
    <property type="protein sequence ID" value="OGM01099.1"/>
    <property type="molecule type" value="Genomic_DNA"/>
</dbReference>
<dbReference type="Pfam" id="PF13489">
    <property type="entry name" value="Methyltransf_23"/>
    <property type="match status" value="1"/>
</dbReference>
<dbReference type="Gene3D" id="3.40.50.150">
    <property type="entry name" value="Vaccinia Virus protein VP39"/>
    <property type="match status" value="1"/>
</dbReference>
<comment type="caution">
    <text evidence="1">The sequence shown here is derived from an EMBL/GenBank/DDBJ whole genome shotgun (WGS) entry which is preliminary data.</text>
</comment>
<reference evidence="1 2" key="1">
    <citation type="journal article" date="2016" name="Nat. Commun.">
        <title>Thousands of microbial genomes shed light on interconnected biogeochemical processes in an aquifer system.</title>
        <authorList>
            <person name="Anantharaman K."/>
            <person name="Brown C.T."/>
            <person name="Hug L.A."/>
            <person name="Sharon I."/>
            <person name="Castelle C.J."/>
            <person name="Probst A.J."/>
            <person name="Thomas B.C."/>
            <person name="Singh A."/>
            <person name="Wilkins M.J."/>
            <person name="Karaoz U."/>
            <person name="Brodie E.L."/>
            <person name="Williams K.H."/>
            <person name="Hubbard S.S."/>
            <person name="Banfield J.F."/>
        </authorList>
    </citation>
    <scope>NUCLEOTIDE SEQUENCE [LARGE SCALE GENOMIC DNA]</scope>
</reference>
<name>A0A1F7WFE0_9BACT</name>
<evidence type="ECO:0000313" key="1">
    <source>
        <dbReference type="EMBL" id="OGM01099.1"/>
    </source>
</evidence>
<evidence type="ECO:0008006" key="3">
    <source>
        <dbReference type="Google" id="ProtNLM"/>
    </source>
</evidence>
<evidence type="ECO:0000313" key="2">
    <source>
        <dbReference type="Proteomes" id="UP000176988"/>
    </source>
</evidence>
<dbReference type="SUPFAM" id="SSF53335">
    <property type="entry name" value="S-adenosyl-L-methionine-dependent methyltransferases"/>
    <property type="match status" value="1"/>
</dbReference>